<dbReference type="EMBL" id="CP023741">
    <property type="protein sequence ID" value="ATI79438.1"/>
    <property type="molecule type" value="Genomic_DNA"/>
</dbReference>
<dbReference type="AlphaFoldDB" id="A0A291MWZ7"/>
<accession>A0A291MWZ7</accession>
<organism evidence="1 2">
    <name type="scientific">Sphingobium yanoikuyae</name>
    <name type="common">Sphingomonas yanoikuyae</name>
    <dbReference type="NCBI Taxonomy" id="13690"/>
    <lineage>
        <taxon>Bacteria</taxon>
        <taxon>Pseudomonadati</taxon>
        <taxon>Pseudomonadota</taxon>
        <taxon>Alphaproteobacteria</taxon>
        <taxon>Sphingomonadales</taxon>
        <taxon>Sphingomonadaceae</taxon>
        <taxon>Sphingobium</taxon>
    </lineage>
</organism>
<reference evidence="1 2" key="1">
    <citation type="submission" date="2017-10" db="EMBL/GenBank/DDBJ databases">
        <title>Sphingobium yanoikuyae S72.</title>
        <authorList>
            <person name="Sanchez E."/>
            <person name="Bustos P."/>
            <person name="Mendoza P."/>
            <person name="Guo X."/>
            <person name="Mendoza A."/>
        </authorList>
    </citation>
    <scope>NUCLEOTIDE SEQUENCE [LARGE SCALE GENOMIC DNA]</scope>
    <source>
        <strain evidence="1 2">S72</strain>
    </source>
</reference>
<dbReference type="RefSeq" id="WP_097382776.1">
    <property type="nucleotide sequence ID" value="NZ_CP023741.1"/>
</dbReference>
<dbReference type="GeneID" id="57776189"/>
<gene>
    <name evidence="1" type="ORF">A6768_04965</name>
</gene>
<dbReference type="KEGG" id="sya:A6768_04965"/>
<evidence type="ECO:0000313" key="2">
    <source>
        <dbReference type="Proteomes" id="UP000219422"/>
    </source>
</evidence>
<sequence length="163" mass="17001">MTKVRAPLSFSLAITTTIGLVGWDAAARITRRANRTLRHWSESDKKGTPTLDQAIALDRAFIEAGGGFAPILESYARQLDVALAPSMACHAALGDDIAAVSRETADAIGASIQIIQPGASPTAVHRAIAETEEAGVRLTRLLGRLRSFLPGNGAGGSNAGVRT</sequence>
<name>A0A291MWZ7_SPHYA</name>
<proteinExistence type="predicted"/>
<dbReference type="Proteomes" id="UP000219422">
    <property type="component" value="Chromosome"/>
</dbReference>
<evidence type="ECO:0000313" key="1">
    <source>
        <dbReference type="EMBL" id="ATI79438.1"/>
    </source>
</evidence>
<protein>
    <submittedName>
        <fullName evidence="1">Uncharacterized protein</fullName>
    </submittedName>
</protein>